<name>A0ABP0T1J7_9DINO</name>
<reference evidence="2 3" key="1">
    <citation type="submission" date="2024-02" db="EMBL/GenBank/DDBJ databases">
        <authorList>
            <person name="Chen Y."/>
            <person name="Shah S."/>
            <person name="Dougan E. K."/>
            <person name="Thang M."/>
            <person name="Chan C."/>
        </authorList>
    </citation>
    <scope>NUCLEOTIDE SEQUENCE [LARGE SCALE GENOMIC DNA]</scope>
</reference>
<evidence type="ECO:0000313" key="2">
    <source>
        <dbReference type="EMBL" id="CAK9118275.1"/>
    </source>
</evidence>
<comment type="caution">
    <text evidence="2">The sequence shown here is derived from an EMBL/GenBank/DDBJ whole genome shotgun (WGS) entry which is preliminary data.</text>
</comment>
<evidence type="ECO:0000313" key="3">
    <source>
        <dbReference type="Proteomes" id="UP001642484"/>
    </source>
</evidence>
<dbReference type="EMBL" id="CAXAMN010028959">
    <property type="protein sequence ID" value="CAK9118275.1"/>
    <property type="molecule type" value="Genomic_DNA"/>
</dbReference>
<keyword evidence="1" id="KW-0732">Signal</keyword>
<keyword evidence="3" id="KW-1185">Reference proteome</keyword>
<proteinExistence type="predicted"/>
<evidence type="ECO:0000256" key="1">
    <source>
        <dbReference type="SAM" id="SignalP"/>
    </source>
</evidence>
<protein>
    <submittedName>
        <fullName evidence="2">Uncharacterized protein</fullName>
    </submittedName>
</protein>
<feature type="non-terminal residue" evidence="2">
    <location>
        <position position="1"/>
    </location>
</feature>
<dbReference type="Proteomes" id="UP001642484">
    <property type="component" value="Unassembled WGS sequence"/>
</dbReference>
<feature type="chain" id="PRO_5047240333" evidence="1">
    <location>
        <begin position="17"/>
        <end position="203"/>
    </location>
</feature>
<gene>
    <name evidence="2" type="ORF">CCMP2556_LOCUS55400</name>
</gene>
<accession>A0ABP0T1J7</accession>
<organism evidence="2 3">
    <name type="scientific">Durusdinium trenchii</name>
    <dbReference type="NCBI Taxonomy" id="1381693"/>
    <lineage>
        <taxon>Eukaryota</taxon>
        <taxon>Sar</taxon>
        <taxon>Alveolata</taxon>
        <taxon>Dinophyceae</taxon>
        <taxon>Suessiales</taxon>
        <taxon>Symbiodiniaceae</taxon>
        <taxon>Durusdinium</taxon>
    </lineage>
</organism>
<sequence length="203" mass="23295">MVLLMMVVVCLNGCFMLEQPFSSYFEFYPRFRDFIAMLQKHGGRHAVHKAAWYMLHYGGPTPKRHYAFSNCRHVANLNAGKLRGWARVKKALKQDGKLQSLVDHYVDKQGKKRWKGNKSLRASEHYPAKFGAKLVSLFKDMTTDHLGMPTLPPKIPTAAETFNSLKFEDLWAEAGMQSVCHYLRSSVHLRVPEEFAGLLPRKL</sequence>
<feature type="signal peptide" evidence="1">
    <location>
        <begin position="1"/>
        <end position="16"/>
    </location>
</feature>